<gene>
    <name evidence="1" type="ORF">ACFOY7_09910</name>
</gene>
<dbReference type="RefSeq" id="WP_390251887.1">
    <property type="nucleotide sequence ID" value="NZ_JBHSDT010000004.1"/>
</dbReference>
<accession>A0ABV8WWS6</accession>
<dbReference type="PANTHER" id="PTHR40045:SF1">
    <property type="entry name" value="YQCI_YCGG FAMILY PROTEIN"/>
    <property type="match status" value="1"/>
</dbReference>
<protein>
    <submittedName>
        <fullName evidence="1">YqcI/YcgG family protein</fullName>
    </submittedName>
</protein>
<dbReference type="InterPro" id="IPR014988">
    <property type="entry name" value="Uncharacterised_YqcI/YcgG"/>
</dbReference>
<dbReference type="Pfam" id="PF08892">
    <property type="entry name" value="YqcI_YcgG"/>
    <property type="match status" value="1"/>
</dbReference>
<reference evidence="2" key="1">
    <citation type="journal article" date="2019" name="Int. J. Syst. Evol. Microbiol.">
        <title>The Global Catalogue of Microorganisms (GCM) 10K type strain sequencing project: providing services to taxonomists for standard genome sequencing and annotation.</title>
        <authorList>
            <consortium name="The Broad Institute Genomics Platform"/>
            <consortium name="The Broad Institute Genome Sequencing Center for Infectious Disease"/>
            <person name="Wu L."/>
            <person name="Ma J."/>
        </authorList>
    </citation>
    <scope>NUCLEOTIDE SEQUENCE [LARGE SCALE GENOMIC DNA]</scope>
    <source>
        <strain evidence="2">CCUG 37865</strain>
    </source>
</reference>
<name>A0ABV8WWS6_9BACI</name>
<dbReference type="Proteomes" id="UP001595882">
    <property type="component" value="Unassembled WGS sequence"/>
</dbReference>
<keyword evidence="2" id="KW-1185">Reference proteome</keyword>
<comment type="caution">
    <text evidence="1">The sequence shown here is derived from an EMBL/GenBank/DDBJ whole genome shotgun (WGS) entry which is preliminary data.</text>
</comment>
<sequence length="215" mass="25472">MSEKDKPFPCIPATIGHTLQHFRYGFIGCPTKKETVQELAGLLNSYTEQSREFGKYTSLVVFYELSEGLKERFTVEQYEQLFWQQLNSLSVMDLCDWPSNIPDNAENTLWEFCFQKERYFVYCATPAHKERKSRKFDTMMLALTPRWVFDLFNDSNKQAPKIKDKIRGRIGSYDTVAIHPELRKYGAEDNFEWKQYFLRDDNTSLLKCPFHRDKP</sequence>
<evidence type="ECO:0000313" key="1">
    <source>
        <dbReference type="EMBL" id="MFC4403394.1"/>
    </source>
</evidence>
<dbReference type="EMBL" id="JBHSDT010000004">
    <property type="protein sequence ID" value="MFC4403394.1"/>
    <property type="molecule type" value="Genomic_DNA"/>
</dbReference>
<organism evidence="1 2">
    <name type="scientific">Gracilibacillus xinjiangensis</name>
    <dbReference type="NCBI Taxonomy" id="1193282"/>
    <lineage>
        <taxon>Bacteria</taxon>
        <taxon>Bacillati</taxon>
        <taxon>Bacillota</taxon>
        <taxon>Bacilli</taxon>
        <taxon>Bacillales</taxon>
        <taxon>Bacillaceae</taxon>
        <taxon>Gracilibacillus</taxon>
    </lineage>
</organism>
<dbReference type="PANTHER" id="PTHR40045">
    <property type="entry name" value="YCGG FAMILY PROTEIN"/>
    <property type="match status" value="1"/>
</dbReference>
<proteinExistence type="predicted"/>
<evidence type="ECO:0000313" key="2">
    <source>
        <dbReference type="Proteomes" id="UP001595882"/>
    </source>
</evidence>